<protein>
    <submittedName>
        <fullName evidence="2">Uncharacterized protein</fullName>
    </submittedName>
</protein>
<reference evidence="2" key="1">
    <citation type="journal article" date="2019" name="Sci. Rep.">
        <title>Draft genome of Tanacetum cinerariifolium, the natural source of mosquito coil.</title>
        <authorList>
            <person name="Yamashiro T."/>
            <person name="Shiraishi A."/>
            <person name="Satake H."/>
            <person name="Nakayama K."/>
        </authorList>
    </citation>
    <scope>NUCLEOTIDE SEQUENCE</scope>
</reference>
<feature type="region of interest" description="Disordered" evidence="1">
    <location>
        <begin position="43"/>
        <end position="144"/>
    </location>
</feature>
<feature type="compositionally biased region" description="Acidic residues" evidence="1">
    <location>
        <begin position="99"/>
        <end position="130"/>
    </location>
</feature>
<feature type="compositionally biased region" description="Acidic residues" evidence="1">
    <location>
        <begin position="77"/>
        <end position="92"/>
    </location>
</feature>
<accession>A0A699J4F4</accession>
<dbReference type="EMBL" id="BKCJ010365491">
    <property type="protein sequence ID" value="GFA07774.1"/>
    <property type="molecule type" value="Genomic_DNA"/>
</dbReference>
<proteinExistence type="predicted"/>
<sequence length="222" mass="25863">MMPEDSYAYVEAALHAPPFPSYVPGLEHPPTPEFVLEPVYPEFMPPKDDVLPAEEQPLLAAFSPTADLRGYIPESNHEDDPEEDDEDPEEDLTNYPTDRDDDDKDEEEEESSRDEADDEEEDKDEDEEEEGHLSPVDSIPPPLLHRTTTRISIYVQVPTPFLSEVKIDRLLAIPSPPPLHFCHCHYHYLKFPHHHYQYHHLYLYHLHHYLLALPVLWDIELL</sequence>
<comment type="caution">
    <text evidence="2">The sequence shown here is derived from an EMBL/GenBank/DDBJ whole genome shotgun (WGS) entry which is preliminary data.</text>
</comment>
<evidence type="ECO:0000313" key="2">
    <source>
        <dbReference type="EMBL" id="GFA07774.1"/>
    </source>
</evidence>
<dbReference type="AlphaFoldDB" id="A0A699J4F4"/>
<evidence type="ECO:0000256" key="1">
    <source>
        <dbReference type="SAM" id="MobiDB-lite"/>
    </source>
</evidence>
<gene>
    <name evidence="2" type="ORF">Tci_579746</name>
</gene>
<organism evidence="2">
    <name type="scientific">Tanacetum cinerariifolium</name>
    <name type="common">Dalmatian daisy</name>
    <name type="synonym">Chrysanthemum cinerariifolium</name>
    <dbReference type="NCBI Taxonomy" id="118510"/>
    <lineage>
        <taxon>Eukaryota</taxon>
        <taxon>Viridiplantae</taxon>
        <taxon>Streptophyta</taxon>
        <taxon>Embryophyta</taxon>
        <taxon>Tracheophyta</taxon>
        <taxon>Spermatophyta</taxon>
        <taxon>Magnoliopsida</taxon>
        <taxon>eudicotyledons</taxon>
        <taxon>Gunneridae</taxon>
        <taxon>Pentapetalae</taxon>
        <taxon>asterids</taxon>
        <taxon>campanulids</taxon>
        <taxon>Asterales</taxon>
        <taxon>Asteraceae</taxon>
        <taxon>Asteroideae</taxon>
        <taxon>Anthemideae</taxon>
        <taxon>Anthemidinae</taxon>
        <taxon>Tanacetum</taxon>
    </lineage>
</organism>
<name>A0A699J4F4_TANCI</name>